<feature type="transmembrane region" description="Helical" evidence="1">
    <location>
        <begin position="74"/>
        <end position="97"/>
    </location>
</feature>
<dbReference type="InterPro" id="IPR058916">
    <property type="entry name" value="PH_40"/>
</dbReference>
<evidence type="ECO:0000256" key="1">
    <source>
        <dbReference type="SAM" id="Phobius"/>
    </source>
</evidence>
<reference evidence="4" key="1">
    <citation type="journal article" date="2019" name="Int. J. Syst. Evol. Microbiol.">
        <title>The Global Catalogue of Microorganisms (GCM) 10K type strain sequencing project: providing services to taxonomists for standard genome sequencing and annotation.</title>
        <authorList>
            <consortium name="The Broad Institute Genomics Platform"/>
            <consortium name="The Broad Institute Genome Sequencing Center for Infectious Disease"/>
            <person name="Wu L."/>
            <person name="Ma J."/>
        </authorList>
    </citation>
    <scope>NUCLEOTIDE SEQUENCE [LARGE SCALE GENOMIC DNA]</scope>
    <source>
        <strain evidence="4">CGMCC 4.7393</strain>
    </source>
</reference>
<dbReference type="EMBL" id="JBHSYQ010000003">
    <property type="protein sequence ID" value="MFC6996816.1"/>
    <property type="molecule type" value="Genomic_DNA"/>
</dbReference>
<dbReference type="Proteomes" id="UP001596405">
    <property type="component" value="Unassembled WGS sequence"/>
</dbReference>
<accession>A0ABW2DGB8</accession>
<evidence type="ECO:0000313" key="4">
    <source>
        <dbReference type="Proteomes" id="UP001596405"/>
    </source>
</evidence>
<comment type="caution">
    <text evidence="3">The sequence shown here is derived from an EMBL/GenBank/DDBJ whole genome shotgun (WGS) entry which is preliminary data.</text>
</comment>
<protein>
    <recommendedName>
        <fullName evidence="2">PH domain-containing protein</fullName>
    </recommendedName>
</protein>
<proteinExistence type="predicted"/>
<keyword evidence="4" id="KW-1185">Reference proteome</keyword>
<name>A0ABW2DGB8_9BACT</name>
<evidence type="ECO:0000259" key="2">
    <source>
        <dbReference type="Pfam" id="PF26566"/>
    </source>
</evidence>
<evidence type="ECO:0000313" key="3">
    <source>
        <dbReference type="EMBL" id="MFC6996816.1"/>
    </source>
</evidence>
<feature type="transmembrane region" description="Helical" evidence="1">
    <location>
        <begin position="43"/>
        <end position="62"/>
    </location>
</feature>
<keyword evidence="1" id="KW-0812">Transmembrane</keyword>
<sequence>MLGMLFKIAAFVVVAHYLVRFLLRIFRRQGKVYYLTPMRQFSLVFWSLISFWLALIMFGMLLRHHTDTNLEQSIAMGLGSILLLFSLPTLLVHLQYWRHERESAMELEKDHRTALLLRPGQQYLLKPGSIQEIVETKSSSSGSFWRHYGYLTIFLRDGRTLTVTSLLIDLETLKALWPHVPYRIKTKWICFL</sequence>
<keyword evidence="1" id="KW-1133">Transmembrane helix</keyword>
<feature type="transmembrane region" description="Helical" evidence="1">
    <location>
        <begin position="6"/>
        <end position="23"/>
    </location>
</feature>
<dbReference type="RefSeq" id="WP_066625988.1">
    <property type="nucleotide sequence ID" value="NZ_JBHSYQ010000003.1"/>
</dbReference>
<gene>
    <name evidence="3" type="ORF">ACFQHR_04230</name>
</gene>
<organism evidence="3 4">
    <name type="scientific">Rufibacter roseus</name>
    <dbReference type="NCBI Taxonomy" id="1567108"/>
    <lineage>
        <taxon>Bacteria</taxon>
        <taxon>Pseudomonadati</taxon>
        <taxon>Bacteroidota</taxon>
        <taxon>Cytophagia</taxon>
        <taxon>Cytophagales</taxon>
        <taxon>Hymenobacteraceae</taxon>
        <taxon>Rufibacter</taxon>
    </lineage>
</organism>
<feature type="domain" description="PH" evidence="2">
    <location>
        <begin position="32"/>
        <end position="175"/>
    </location>
</feature>
<dbReference type="Pfam" id="PF26566">
    <property type="entry name" value="PH_40"/>
    <property type="match status" value="1"/>
</dbReference>
<keyword evidence="1" id="KW-0472">Membrane</keyword>